<feature type="non-terminal residue" evidence="1">
    <location>
        <position position="1"/>
    </location>
</feature>
<proteinExistence type="predicted"/>
<evidence type="ECO:0000313" key="1">
    <source>
        <dbReference type="EMBL" id="KAK3080932.1"/>
    </source>
</evidence>
<evidence type="ECO:0000313" key="2">
    <source>
        <dbReference type="Proteomes" id="UP001186974"/>
    </source>
</evidence>
<protein>
    <submittedName>
        <fullName evidence="1">Uncharacterized protein</fullName>
    </submittedName>
</protein>
<name>A0ACC3DVW9_9PEZI</name>
<dbReference type="EMBL" id="JAWDJW010000347">
    <property type="protein sequence ID" value="KAK3080932.1"/>
    <property type="molecule type" value="Genomic_DNA"/>
</dbReference>
<keyword evidence="2" id="KW-1185">Reference proteome</keyword>
<gene>
    <name evidence="1" type="ORF">LTS18_011802</name>
</gene>
<accession>A0ACC3DVW9</accession>
<reference evidence="1" key="1">
    <citation type="submission" date="2024-09" db="EMBL/GenBank/DDBJ databases">
        <title>Black Yeasts Isolated from many extreme environments.</title>
        <authorList>
            <person name="Coleine C."/>
            <person name="Stajich J.E."/>
            <person name="Selbmann L."/>
        </authorList>
    </citation>
    <scope>NUCLEOTIDE SEQUENCE</scope>
    <source>
        <strain evidence="1">CCFEE 5737</strain>
    </source>
</reference>
<dbReference type="Proteomes" id="UP001186974">
    <property type="component" value="Unassembled WGS sequence"/>
</dbReference>
<organism evidence="1 2">
    <name type="scientific">Coniosporium uncinatum</name>
    <dbReference type="NCBI Taxonomy" id="93489"/>
    <lineage>
        <taxon>Eukaryota</taxon>
        <taxon>Fungi</taxon>
        <taxon>Dikarya</taxon>
        <taxon>Ascomycota</taxon>
        <taxon>Pezizomycotina</taxon>
        <taxon>Dothideomycetes</taxon>
        <taxon>Dothideomycetes incertae sedis</taxon>
        <taxon>Coniosporium</taxon>
    </lineage>
</organism>
<comment type="caution">
    <text evidence="1">The sequence shown here is derived from an EMBL/GenBank/DDBJ whole genome shotgun (WGS) entry which is preliminary data.</text>
</comment>
<sequence>EPPMSPRKKSRGNDQAPANDNLITGNDTSGDRPKTPVQPNIAIPEPRTPAASIRSTTSSRTLRDERRPSLRNKNSWYGSFNGKSAAIAQLSNESVSASNEAATNFGKTRRSSTLPDSAKPSASSRMYLQDAGRRSSRSIAAAESLSRLNLSDNKPRSILQEEDEEHSTTADTKQGTAVPSPPLPPDPKNPPGQADGSKDQPAQEQKQSSSKAGSAPWYGWWSKPDDDGGSTAKAEEVEEPQEESTSNAASTPLPGTTPKEDAEQKTNPLDVPPKIQTEDSSDGPTVAGASSASGGKSWFWSWSSTQNARETTTASQLNTPRMEPADSKLSEPPKAEELAEPAKAPKADPKKEAPFPDKAETKDRPKAKEIASKPTSWAFWSKEKPGPENGDDAASTLKQVGEIAVADTPSQDNPEAAQFNEHEQQQKLKEPVKPARGRKRPMSIDSTPSTPIRATPAQSPERKLVPLSSPEQDKSQTQQETQKQKQELSPDLAKQRPSNTVLPVLQTTYSVIEQRTYWQQVRAYFFGPEPTAPHLHIEPNPPRIKKALCIGVHGFFPAAMFQTIFGQPTGTSIKFANAGAKAIKDWTTRQGYECEIEKVALEGEGFIVDRVDSLWKLLLNWIEQIRAADFIFVTAHSQGVPVATMLVAKLIQFGCTSSARIGICAMAGINLGPFPEYRTKLFGASALELFDFCRPDSKVSMMYEEALEVVLGFGVKITYIGSIDDQLVSMDSSTFSPLTHPLIYRAAFVDGRLHSPDFITSLICFVLKLRNLGISDHGLMREISPPLAGSLYTGDGHSRLYEDPIVFNLAIEHALETTNIHAPSGPSAVTNTLLPASLRNADDFSASGVKMQLNRKTEAPAASAGAVGANPYFLPWAMRGILEEDFVKKECQDEVQELLRLFEEWKPVSKGLKDIKWRLEVVRSKMAS</sequence>